<dbReference type="RefSeq" id="WP_029162086.1">
    <property type="nucleotide sequence ID" value="NZ_CP009933.1"/>
</dbReference>
<dbReference type="GO" id="GO:0004617">
    <property type="term" value="F:phosphoglycerate dehydrogenase activity"/>
    <property type="evidence" value="ECO:0007669"/>
    <property type="project" value="UniProtKB-ARBA"/>
</dbReference>
<evidence type="ECO:0000256" key="5">
    <source>
        <dbReference type="RuleBase" id="RU003719"/>
    </source>
</evidence>
<dbReference type="GO" id="GO:0047545">
    <property type="term" value="F:(S)-2-hydroxyglutarate dehydrogenase activity"/>
    <property type="evidence" value="ECO:0007669"/>
    <property type="project" value="UniProtKB-ARBA"/>
</dbReference>
<dbReference type="GO" id="GO:0051287">
    <property type="term" value="F:NAD binding"/>
    <property type="evidence" value="ECO:0007669"/>
    <property type="project" value="InterPro"/>
</dbReference>
<dbReference type="FunFam" id="3.40.50.720:FF:000041">
    <property type="entry name" value="D-3-phosphoglycerate dehydrogenase"/>
    <property type="match status" value="1"/>
</dbReference>
<comment type="similarity">
    <text evidence="1 5">Belongs to the D-isomer specific 2-hydroxyacid dehydrogenase family.</text>
</comment>
<dbReference type="InterPro" id="IPR006140">
    <property type="entry name" value="D-isomer_DH_NAD-bd"/>
</dbReference>
<dbReference type="InterPro" id="IPR006139">
    <property type="entry name" value="D-isomer_2_OHA_DH_cat_dom"/>
</dbReference>
<sequence length="346" mass="38150">MKLLAIGDKFIPKESMNEGLKELDKYGIDVTIREWKHENLEMLQKDNLSIEQNGPDAVELTQELIGDISEYDILVVQFVPISKKIIDKAKKLKIIGVLRGGVENIAYEYAATKGITVMNTPGRNARAVAEFTMGMILSEVRNIARSHAALKKGEWRKNFPNSGAIPELCDKTVGIVGFGSIGQLMAGYLKAFGCNVIAYDPFLNVNFDGVNIVELPYLMKNSDIITIHARLTADTHHLIGKKEISLMKPNAVLVNTARSGLVDEKALKEALEKEKISGSALDVFDVEPLAEDDILMKLDNVTITPHAAGSTKDAFTNSPKLMRDILIRTIKGEKKLPIINGIKPEI</sequence>
<dbReference type="Gene3D" id="3.40.50.720">
    <property type="entry name" value="NAD(P)-binding Rossmann-like Domain"/>
    <property type="match status" value="2"/>
</dbReference>
<name>A0A0E3JRS6_CLOSL</name>
<dbReference type="SUPFAM" id="SSF52283">
    <property type="entry name" value="Formate/glycerate dehydrogenase catalytic domain-like"/>
    <property type="match status" value="1"/>
</dbReference>
<dbReference type="Pfam" id="PF02826">
    <property type="entry name" value="2-Hacid_dh_C"/>
    <property type="match status" value="1"/>
</dbReference>
<protein>
    <submittedName>
        <fullName evidence="8">D-isomer specific 2-hydroxyacid dehydrogenase NAD-binding</fullName>
    </submittedName>
</protein>
<dbReference type="PANTHER" id="PTHR42789">
    <property type="entry name" value="D-ISOMER SPECIFIC 2-HYDROXYACID DEHYDROGENASE FAMILY PROTEIN (AFU_ORTHOLOGUE AFUA_6G10090)"/>
    <property type="match status" value="1"/>
</dbReference>
<evidence type="ECO:0000256" key="2">
    <source>
        <dbReference type="ARBA" id="ARBA00022605"/>
    </source>
</evidence>
<evidence type="ECO:0000256" key="1">
    <source>
        <dbReference type="ARBA" id="ARBA00005854"/>
    </source>
</evidence>
<dbReference type="InterPro" id="IPR036291">
    <property type="entry name" value="NAD(P)-bd_dom_sf"/>
</dbReference>
<dbReference type="PROSITE" id="PS00065">
    <property type="entry name" value="D_2_HYDROXYACID_DH_1"/>
    <property type="match status" value="1"/>
</dbReference>
<feature type="domain" description="D-isomer specific 2-hydroxyacid dehydrogenase catalytic" evidence="6">
    <location>
        <begin position="36"/>
        <end position="334"/>
    </location>
</feature>
<reference evidence="8 9" key="1">
    <citation type="journal article" date="2015" name="J. Biotechnol.">
        <title>Complete genome sequence of a malodorant-producing acetogen, Clostridium scatologenes ATCC 25775(T).</title>
        <authorList>
            <person name="Zhu Z."/>
            <person name="Guo T."/>
            <person name="Zheng H."/>
            <person name="Song T."/>
            <person name="Ouyang P."/>
            <person name="Xie J."/>
        </authorList>
    </citation>
    <scope>NUCLEOTIDE SEQUENCE [LARGE SCALE GENOMIC DNA]</scope>
    <source>
        <strain evidence="8 9">ATCC 25775</strain>
    </source>
</reference>
<feature type="domain" description="D-isomer specific 2-hydroxyacid dehydrogenase NAD-binding" evidence="7">
    <location>
        <begin position="133"/>
        <end position="308"/>
    </location>
</feature>
<dbReference type="KEGG" id="csq:CSCA_4767"/>
<keyword evidence="3 5" id="KW-0560">Oxidoreductase</keyword>
<dbReference type="InterPro" id="IPR050857">
    <property type="entry name" value="D-2-hydroxyacid_DH"/>
</dbReference>
<keyword evidence="4" id="KW-0520">NAD</keyword>
<dbReference type="HOGENOM" id="CLU_019796_1_3_9"/>
<dbReference type="InterPro" id="IPR029752">
    <property type="entry name" value="D-isomer_DH_CS1"/>
</dbReference>
<dbReference type="Proteomes" id="UP000033115">
    <property type="component" value="Chromosome"/>
</dbReference>
<keyword evidence="2" id="KW-0028">Amino-acid biosynthesis</keyword>
<keyword evidence="9" id="KW-1185">Reference proteome</keyword>
<dbReference type="CDD" id="cd12171">
    <property type="entry name" value="2-Hacid_dh_10"/>
    <property type="match status" value="1"/>
</dbReference>
<proteinExistence type="inferred from homology"/>
<dbReference type="GO" id="GO:0006564">
    <property type="term" value="P:L-serine biosynthetic process"/>
    <property type="evidence" value="ECO:0007669"/>
    <property type="project" value="UniProtKB-ARBA"/>
</dbReference>
<evidence type="ECO:0000313" key="8">
    <source>
        <dbReference type="EMBL" id="AKA71892.1"/>
    </source>
</evidence>
<evidence type="ECO:0000256" key="4">
    <source>
        <dbReference type="ARBA" id="ARBA00023027"/>
    </source>
</evidence>
<dbReference type="Pfam" id="PF00389">
    <property type="entry name" value="2-Hacid_dh"/>
    <property type="match status" value="1"/>
</dbReference>
<evidence type="ECO:0000259" key="6">
    <source>
        <dbReference type="Pfam" id="PF00389"/>
    </source>
</evidence>
<dbReference type="STRING" id="1548.CSCA_4767"/>
<dbReference type="PANTHER" id="PTHR42789:SF1">
    <property type="entry name" value="D-ISOMER SPECIFIC 2-HYDROXYACID DEHYDROGENASE FAMILY PROTEIN (AFU_ORTHOLOGUE AFUA_6G10090)"/>
    <property type="match status" value="1"/>
</dbReference>
<evidence type="ECO:0000256" key="3">
    <source>
        <dbReference type="ARBA" id="ARBA00023002"/>
    </source>
</evidence>
<accession>A0A0E3JRS6</accession>
<evidence type="ECO:0000313" key="9">
    <source>
        <dbReference type="Proteomes" id="UP000033115"/>
    </source>
</evidence>
<organism evidence="8 9">
    <name type="scientific">Clostridium scatologenes</name>
    <dbReference type="NCBI Taxonomy" id="1548"/>
    <lineage>
        <taxon>Bacteria</taxon>
        <taxon>Bacillati</taxon>
        <taxon>Bacillota</taxon>
        <taxon>Clostridia</taxon>
        <taxon>Eubacteriales</taxon>
        <taxon>Clostridiaceae</taxon>
        <taxon>Clostridium</taxon>
    </lineage>
</organism>
<dbReference type="SUPFAM" id="SSF51735">
    <property type="entry name" value="NAD(P)-binding Rossmann-fold domains"/>
    <property type="match status" value="1"/>
</dbReference>
<dbReference type="EMBL" id="CP009933">
    <property type="protein sequence ID" value="AKA71892.1"/>
    <property type="molecule type" value="Genomic_DNA"/>
</dbReference>
<gene>
    <name evidence="8" type="ORF">CSCA_4767</name>
</gene>
<dbReference type="AlphaFoldDB" id="A0A0E3JRS6"/>
<evidence type="ECO:0000259" key="7">
    <source>
        <dbReference type="Pfam" id="PF02826"/>
    </source>
</evidence>